<evidence type="ECO:0000313" key="2">
    <source>
        <dbReference type="EMBL" id="VVT26945.1"/>
    </source>
</evidence>
<gene>
    <name evidence="2" type="ORF">SPHINGO391_490239</name>
</gene>
<organism evidence="2 3">
    <name type="scientific">Sphingomonas aurantiaca</name>
    <dbReference type="NCBI Taxonomy" id="185949"/>
    <lineage>
        <taxon>Bacteria</taxon>
        <taxon>Pseudomonadati</taxon>
        <taxon>Pseudomonadota</taxon>
        <taxon>Alphaproteobacteria</taxon>
        <taxon>Sphingomonadales</taxon>
        <taxon>Sphingomonadaceae</taxon>
        <taxon>Sphingomonas</taxon>
    </lineage>
</organism>
<evidence type="ECO:0000313" key="3">
    <source>
        <dbReference type="Proteomes" id="UP000326857"/>
    </source>
</evidence>
<evidence type="ECO:0000256" key="1">
    <source>
        <dbReference type="SAM" id="Phobius"/>
    </source>
</evidence>
<accession>A0A5E8A6X0</accession>
<name>A0A5E8A6X0_9SPHN</name>
<feature type="transmembrane region" description="Helical" evidence="1">
    <location>
        <begin position="23"/>
        <end position="40"/>
    </location>
</feature>
<keyword evidence="1" id="KW-0812">Transmembrane</keyword>
<dbReference type="RefSeq" id="WP_267904495.1">
    <property type="nucleotide sequence ID" value="NZ_LR701528.1"/>
</dbReference>
<reference evidence="2 3" key="1">
    <citation type="submission" date="2019-09" db="EMBL/GenBank/DDBJ databases">
        <authorList>
            <person name="Dittami M. S."/>
        </authorList>
    </citation>
    <scope>NUCLEOTIDE SEQUENCE [LARGE SCALE GENOMIC DNA]</scope>
    <source>
        <strain evidence="2">SPHINGO391</strain>
    </source>
</reference>
<sequence>MHDLVGVLIEGLGAAIPDTWKQFLIWLAVVAVLTGLLFLFF</sequence>
<keyword evidence="1" id="KW-0472">Membrane</keyword>
<dbReference type="AlphaFoldDB" id="A0A5E8A6X0"/>
<proteinExistence type="predicted"/>
<dbReference type="EMBL" id="CABVLI010000044">
    <property type="protein sequence ID" value="VVT26945.1"/>
    <property type="molecule type" value="Genomic_DNA"/>
</dbReference>
<protein>
    <submittedName>
        <fullName evidence="2">Uncharacterized protein</fullName>
    </submittedName>
</protein>
<dbReference type="Proteomes" id="UP000326857">
    <property type="component" value="Unassembled WGS sequence"/>
</dbReference>
<keyword evidence="1" id="KW-1133">Transmembrane helix</keyword>